<sequence>MDVAITVVCSPAIVLGRPISASASARLSSTPSFPESFASLHFLSPSNVVEEITSSLSSSKSEEPSASGTDFDFVQMAAKHSDVLLWRIAEVKANNERRKALEEILYAL</sequence>
<dbReference type="AlphaFoldDB" id="A0AAQ3S456"/>
<accession>A0AAQ3S456</accession>
<keyword evidence="2" id="KW-1185">Reference proteome</keyword>
<evidence type="ECO:0000313" key="2">
    <source>
        <dbReference type="Proteomes" id="UP001374535"/>
    </source>
</evidence>
<dbReference type="EMBL" id="CP144697">
    <property type="protein sequence ID" value="WVZ15708.1"/>
    <property type="molecule type" value="Genomic_DNA"/>
</dbReference>
<gene>
    <name evidence="1" type="ORF">V8G54_013274</name>
</gene>
<reference evidence="1 2" key="1">
    <citation type="journal article" date="2023" name="Life. Sci Alliance">
        <title>Evolutionary insights into 3D genome organization and epigenetic landscape of Vigna mungo.</title>
        <authorList>
            <person name="Junaid A."/>
            <person name="Singh B."/>
            <person name="Bhatia S."/>
        </authorList>
    </citation>
    <scope>NUCLEOTIDE SEQUENCE [LARGE SCALE GENOMIC DNA]</scope>
    <source>
        <tissue evidence="1">Leaf</tissue>
    </source>
</reference>
<feature type="non-terminal residue" evidence="1">
    <location>
        <position position="1"/>
    </location>
</feature>
<protein>
    <submittedName>
        <fullName evidence="1">Uncharacterized protein</fullName>
    </submittedName>
</protein>
<evidence type="ECO:0000313" key="1">
    <source>
        <dbReference type="EMBL" id="WVZ15708.1"/>
    </source>
</evidence>
<proteinExistence type="predicted"/>
<organism evidence="1 2">
    <name type="scientific">Vigna mungo</name>
    <name type="common">Black gram</name>
    <name type="synonym">Phaseolus mungo</name>
    <dbReference type="NCBI Taxonomy" id="3915"/>
    <lineage>
        <taxon>Eukaryota</taxon>
        <taxon>Viridiplantae</taxon>
        <taxon>Streptophyta</taxon>
        <taxon>Embryophyta</taxon>
        <taxon>Tracheophyta</taxon>
        <taxon>Spermatophyta</taxon>
        <taxon>Magnoliopsida</taxon>
        <taxon>eudicotyledons</taxon>
        <taxon>Gunneridae</taxon>
        <taxon>Pentapetalae</taxon>
        <taxon>rosids</taxon>
        <taxon>fabids</taxon>
        <taxon>Fabales</taxon>
        <taxon>Fabaceae</taxon>
        <taxon>Papilionoideae</taxon>
        <taxon>50 kb inversion clade</taxon>
        <taxon>NPAAA clade</taxon>
        <taxon>indigoferoid/millettioid clade</taxon>
        <taxon>Phaseoleae</taxon>
        <taxon>Vigna</taxon>
    </lineage>
</organism>
<name>A0AAQ3S456_VIGMU</name>
<dbReference type="Proteomes" id="UP001374535">
    <property type="component" value="Chromosome 4"/>
</dbReference>